<dbReference type="KEGG" id="cic:CICLE_v10029822mg"/>
<protein>
    <submittedName>
        <fullName evidence="2">Uncharacterized protein</fullName>
    </submittedName>
</protein>
<reference evidence="2 3" key="1">
    <citation type="submission" date="2013-10" db="EMBL/GenBank/DDBJ databases">
        <authorList>
            <consortium name="International Citrus Genome Consortium"/>
            <person name="Jenkins J."/>
            <person name="Schmutz J."/>
            <person name="Prochnik S."/>
            <person name="Rokhsar D."/>
            <person name="Gmitter F."/>
            <person name="Ollitrault P."/>
            <person name="Machado M."/>
            <person name="Talon M."/>
            <person name="Wincker P."/>
            <person name="Jaillon O."/>
            <person name="Morgante M."/>
        </authorList>
    </citation>
    <scope>NUCLEOTIDE SEQUENCE</scope>
    <source>
        <strain evidence="3">cv. Clemenules</strain>
    </source>
</reference>
<gene>
    <name evidence="2" type="ORF">CICLE_v10029822mg</name>
</gene>
<proteinExistence type="predicted"/>
<feature type="transmembrane region" description="Helical" evidence="1">
    <location>
        <begin position="18"/>
        <end position="38"/>
    </location>
</feature>
<dbReference type="Proteomes" id="UP000030687">
    <property type="component" value="Unassembled WGS sequence"/>
</dbReference>
<dbReference type="Gramene" id="ESR35894">
    <property type="protein sequence ID" value="ESR35894"/>
    <property type="gene ID" value="CICLE_v10029822mg"/>
</dbReference>
<name>V4U9D9_CITCL</name>
<evidence type="ECO:0000313" key="3">
    <source>
        <dbReference type="Proteomes" id="UP000030687"/>
    </source>
</evidence>
<organism evidence="2 3">
    <name type="scientific">Citrus clementina</name>
    <name type="common">Clementine</name>
    <name type="synonym">Citrus deliciosa x Citrus sinensis</name>
    <dbReference type="NCBI Taxonomy" id="85681"/>
    <lineage>
        <taxon>Eukaryota</taxon>
        <taxon>Viridiplantae</taxon>
        <taxon>Streptophyta</taxon>
        <taxon>Embryophyta</taxon>
        <taxon>Tracheophyta</taxon>
        <taxon>Spermatophyta</taxon>
        <taxon>Magnoliopsida</taxon>
        <taxon>eudicotyledons</taxon>
        <taxon>Gunneridae</taxon>
        <taxon>Pentapetalae</taxon>
        <taxon>rosids</taxon>
        <taxon>malvids</taxon>
        <taxon>Sapindales</taxon>
        <taxon>Rutaceae</taxon>
        <taxon>Aurantioideae</taxon>
        <taxon>Citrus</taxon>
    </lineage>
</organism>
<evidence type="ECO:0000313" key="2">
    <source>
        <dbReference type="EMBL" id="ESR35894.1"/>
    </source>
</evidence>
<dbReference type="AlphaFoldDB" id="V4U9D9"/>
<accession>V4U9D9</accession>
<dbReference type="InParanoid" id="V4U9D9"/>
<sequence length="54" mass="6046">MAAAQRIIALVVWLRSPYIFLCKLSPSVILLLLAAWLVGHFPAIDSHQLIIIFC</sequence>
<keyword evidence="1" id="KW-1133">Transmembrane helix</keyword>
<keyword evidence="1" id="KW-0472">Membrane</keyword>
<keyword evidence="3" id="KW-1185">Reference proteome</keyword>
<dbReference type="EMBL" id="KI536978">
    <property type="protein sequence ID" value="ESR35894.1"/>
    <property type="molecule type" value="Genomic_DNA"/>
</dbReference>
<keyword evidence="1" id="KW-0812">Transmembrane</keyword>
<evidence type="ECO:0000256" key="1">
    <source>
        <dbReference type="SAM" id="Phobius"/>
    </source>
</evidence>